<organism evidence="9 10">
    <name type="scientific">Teichococcus vastitatis</name>
    <dbReference type="NCBI Taxonomy" id="2307076"/>
    <lineage>
        <taxon>Bacteria</taxon>
        <taxon>Pseudomonadati</taxon>
        <taxon>Pseudomonadota</taxon>
        <taxon>Alphaproteobacteria</taxon>
        <taxon>Acetobacterales</taxon>
        <taxon>Roseomonadaceae</taxon>
        <taxon>Roseomonas</taxon>
    </lineage>
</organism>
<keyword evidence="3" id="KW-0813">Transport</keyword>
<accession>A0ABS9W5I5</accession>
<proteinExistence type="inferred from homology"/>
<keyword evidence="7 8" id="KW-0472">Membrane</keyword>
<dbReference type="EMBL" id="JALBUU010000004">
    <property type="protein sequence ID" value="MCI0754487.1"/>
    <property type="molecule type" value="Genomic_DNA"/>
</dbReference>
<dbReference type="PANTHER" id="PTHR34979:SF1">
    <property type="entry name" value="INNER MEMBRANE PROTEIN YGAZ"/>
    <property type="match status" value="1"/>
</dbReference>
<evidence type="ECO:0000256" key="7">
    <source>
        <dbReference type="ARBA" id="ARBA00023136"/>
    </source>
</evidence>
<sequence>MAEAGPADPPVPPFAGPVVFTRHGVRRGARAAVPLLLGLTPFALVVGVIAAGKGLSLLETLLMSGLVFAGSSQLLALELWTDPAPVLAATLAAAAANIRMAPMGAALSPWLDRLGGWKLWGTLGIMVDHSFALSVTEMRAGGRDAGFLLGIGLVMYAAWMVAVAAGHLLGGAVRLPPGHPFLFAGAATFAALLATIWRGPRADLLPWLLTAALAVLLHGLNLPAPLPLLLAALSGAALAAWLELRRVPPAAAR</sequence>
<gene>
    <name evidence="9" type="ORF">MON41_12040</name>
</gene>
<keyword evidence="5 8" id="KW-0812">Transmembrane</keyword>
<keyword evidence="6 8" id="KW-1133">Transmembrane helix</keyword>
<evidence type="ECO:0000313" key="10">
    <source>
        <dbReference type="Proteomes" id="UP001201985"/>
    </source>
</evidence>
<evidence type="ECO:0000256" key="8">
    <source>
        <dbReference type="SAM" id="Phobius"/>
    </source>
</evidence>
<reference evidence="9 10" key="1">
    <citation type="submission" date="2022-03" db="EMBL/GenBank/DDBJ databases">
        <title>Complete genome analysis of Roseomonas KG 17.1 : a prolific producer of plant growth promoters.</title>
        <authorList>
            <person name="Saadouli I."/>
            <person name="Najjari A."/>
            <person name="Mosbah A."/>
            <person name="Ouzari H.I."/>
        </authorList>
    </citation>
    <scope>NUCLEOTIDE SEQUENCE [LARGE SCALE GENOMIC DNA]</scope>
    <source>
        <strain evidence="9 10">KG17-1</strain>
    </source>
</reference>
<dbReference type="InterPro" id="IPR011606">
    <property type="entry name" value="Brnchd-chn_aa_trnsp_permease"/>
</dbReference>
<comment type="caution">
    <text evidence="9">The sequence shown here is derived from an EMBL/GenBank/DDBJ whole genome shotgun (WGS) entry which is preliminary data.</text>
</comment>
<feature type="transmembrane region" description="Helical" evidence="8">
    <location>
        <begin position="147"/>
        <end position="169"/>
    </location>
</feature>
<dbReference type="RefSeq" id="WP_238383957.1">
    <property type="nucleotide sequence ID" value="NZ_JALBUU010000004.1"/>
</dbReference>
<dbReference type="Pfam" id="PF03591">
    <property type="entry name" value="AzlC"/>
    <property type="match status" value="1"/>
</dbReference>
<feature type="transmembrane region" description="Helical" evidence="8">
    <location>
        <begin position="181"/>
        <end position="197"/>
    </location>
</feature>
<name>A0ABS9W5I5_9PROT</name>
<evidence type="ECO:0000256" key="5">
    <source>
        <dbReference type="ARBA" id="ARBA00022692"/>
    </source>
</evidence>
<protein>
    <submittedName>
        <fullName evidence="9">AzlC family ABC transporter permease</fullName>
    </submittedName>
</protein>
<evidence type="ECO:0000313" key="9">
    <source>
        <dbReference type="EMBL" id="MCI0754487.1"/>
    </source>
</evidence>
<evidence type="ECO:0000256" key="1">
    <source>
        <dbReference type="ARBA" id="ARBA00004651"/>
    </source>
</evidence>
<dbReference type="PANTHER" id="PTHR34979">
    <property type="entry name" value="INNER MEMBRANE PROTEIN YGAZ"/>
    <property type="match status" value="1"/>
</dbReference>
<dbReference type="Proteomes" id="UP001201985">
    <property type="component" value="Unassembled WGS sequence"/>
</dbReference>
<keyword evidence="10" id="KW-1185">Reference proteome</keyword>
<comment type="similarity">
    <text evidence="2">Belongs to the AzlC family.</text>
</comment>
<evidence type="ECO:0000256" key="3">
    <source>
        <dbReference type="ARBA" id="ARBA00022448"/>
    </source>
</evidence>
<evidence type="ECO:0000256" key="6">
    <source>
        <dbReference type="ARBA" id="ARBA00022989"/>
    </source>
</evidence>
<feature type="transmembrane region" description="Helical" evidence="8">
    <location>
        <begin position="31"/>
        <end position="51"/>
    </location>
</feature>
<comment type="subcellular location">
    <subcellularLocation>
        <location evidence="1">Cell membrane</location>
        <topology evidence="1">Multi-pass membrane protein</topology>
    </subcellularLocation>
</comment>
<evidence type="ECO:0000256" key="4">
    <source>
        <dbReference type="ARBA" id="ARBA00022475"/>
    </source>
</evidence>
<feature type="transmembrane region" description="Helical" evidence="8">
    <location>
        <begin position="204"/>
        <end position="220"/>
    </location>
</feature>
<keyword evidence="4" id="KW-1003">Cell membrane</keyword>
<evidence type="ECO:0000256" key="2">
    <source>
        <dbReference type="ARBA" id="ARBA00010735"/>
    </source>
</evidence>